<accession>Q5YZR9</accession>
<proteinExistence type="predicted"/>
<dbReference type="KEGG" id="nfa:NFA_14770"/>
<gene>
    <name evidence="1" type="ordered locus">NFA_14770</name>
</gene>
<dbReference type="EMBL" id="AP006618">
    <property type="protein sequence ID" value="BAD56322.1"/>
    <property type="molecule type" value="Genomic_DNA"/>
</dbReference>
<organism evidence="1 2">
    <name type="scientific">Nocardia farcinica (strain IFM 10152)</name>
    <dbReference type="NCBI Taxonomy" id="247156"/>
    <lineage>
        <taxon>Bacteria</taxon>
        <taxon>Bacillati</taxon>
        <taxon>Actinomycetota</taxon>
        <taxon>Actinomycetes</taxon>
        <taxon>Mycobacteriales</taxon>
        <taxon>Nocardiaceae</taxon>
        <taxon>Nocardia</taxon>
    </lineage>
</organism>
<name>Q5YZR9_NOCFA</name>
<evidence type="ECO:0000313" key="2">
    <source>
        <dbReference type="Proteomes" id="UP000006820"/>
    </source>
</evidence>
<sequence>MPIRIRMNTDRNAALGDLVEALAELRFNGAAKQADQIAGALVRLGIHLSEYRPNDEYLSLAELLGVTDEARRYDLAVRLGDIPAACWSDLMDWARRGFTLIENEDGTFEPSPIPHTGTALPCMVEAIQQARPCYCGRFGTTRALPAAPLDPVDADADETPDVHAYLTDGDARALLAALSSAVLHSPECEALIAEWSTHPSDSVEFKLAEFAATHSDAEIRDELIIYIDEDPADSVPVRCARQLWPTLTKAVTA</sequence>
<dbReference type="AlphaFoldDB" id="Q5YZR9"/>
<keyword evidence="2" id="KW-1185">Reference proteome</keyword>
<reference evidence="1 2" key="1">
    <citation type="journal article" date="2004" name="Proc. Natl. Acad. Sci. U.S.A.">
        <title>The complete genomic sequence of Nocardia farcinica IFM 10152.</title>
        <authorList>
            <person name="Ishikawa J."/>
            <person name="Yamashita A."/>
            <person name="Mikami Y."/>
            <person name="Hoshino Y."/>
            <person name="Kurita H."/>
            <person name="Hotta K."/>
            <person name="Shiba T."/>
            <person name="Hattori M."/>
        </authorList>
    </citation>
    <scope>NUCLEOTIDE SEQUENCE [LARGE SCALE GENOMIC DNA]</scope>
    <source>
        <strain evidence="1 2">IFM 10152</strain>
    </source>
</reference>
<dbReference type="STRING" id="247156.NFA_14770"/>
<dbReference type="Proteomes" id="UP000006820">
    <property type="component" value="Chromosome"/>
</dbReference>
<protein>
    <submittedName>
        <fullName evidence="1">Uncharacterized protein</fullName>
    </submittedName>
</protein>
<dbReference type="HOGENOM" id="CLU_1097681_0_0_11"/>
<evidence type="ECO:0000313" key="1">
    <source>
        <dbReference type="EMBL" id="BAD56322.1"/>
    </source>
</evidence>